<organism evidence="1 2">
    <name type="scientific">Eretmocerus hayati</name>
    <dbReference type="NCBI Taxonomy" id="131215"/>
    <lineage>
        <taxon>Eukaryota</taxon>
        <taxon>Metazoa</taxon>
        <taxon>Ecdysozoa</taxon>
        <taxon>Arthropoda</taxon>
        <taxon>Hexapoda</taxon>
        <taxon>Insecta</taxon>
        <taxon>Pterygota</taxon>
        <taxon>Neoptera</taxon>
        <taxon>Endopterygota</taxon>
        <taxon>Hymenoptera</taxon>
        <taxon>Apocrita</taxon>
        <taxon>Proctotrupomorpha</taxon>
        <taxon>Chalcidoidea</taxon>
        <taxon>Aphelinidae</taxon>
        <taxon>Aphelininae</taxon>
        <taxon>Eretmocerus</taxon>
    </lineage>
</organism>
<reference evidence="1" key="1">
    <citation type="submission" date="2023-04" db="EMBL/GenBank/DDBJ databases">
        <title>A chromosome-level genome assembly of the parasitoid wasp Eretmocerus hayati.</title>
        <authorList>
            <person name="Zhong Y."/>
            <person name="Liu S."/>
            <person name="Liu Y."/>
        </authorList>
    </citation>
    <scope>NUCLEOTIDE SEQUENCE</scope>
    <source>
        <strain evidence="1">ZJU_SS_LIU_2023</strain>
    </source>
</reference>
<name>A0ACC2PP75_9HYME</name>
<dbReference type="EMBL" id="CM056741">
    <property type="protein sequence ID" value="KAJ8684611.1"/>
    <property type="molecule type" value="Genomic_DNA"/>
</dbReference>
<gene>
    <name evidence="1" type="ORF">QAD02_020404</name>
</gene>
<evidence type="ECO:0000313" key="1">
    <source>
        <dbReference type="EMBL" id="KAJ8684611.1"/>
    </source>
</evidence>
<proteinExistence type="predicted"/>
<accession>A0ACC2PP75</accession>
<feature type="non-terminal residue" evidence="1">
    <location>
        <position position="1"/>
    </location>
</feature>
<dbReference type="Proteomes" id="UP001239111">
    <property type="component" value="Chromosome 1"/>
</dbReference>
<evidence type="ECO:0000313" key="2">
    <source>
        <dbReference type="Proteomes" id="UP001239111"/>
    </source>
</evidence>
<protein>
    <submittedName>
        <fullName evidence="1">Uncharacterized protein</fullName>
    </submittedName>
</protein>
<sequence>ESSPKSEEPDCEGMRCSLGKCISWNRICDGIHDCHDGADESSSQCTQLGERCQNDIMECRCPISKLRCGNGECIPKEMFCDGKDDCPDGADEPEICSCGEYMKLSDPKHFCDGRRHCLDKTDEDYKQCLCRDSSFRCHMSSYNGTTPCISQDFVCDGEADCPNGEDEMDSNCWTIKSTHENDP</sequence>
<comment type="caution">
    <text evidence="1">The sequence shown here is derived from an EMBL/GenBank/DDBJ whole genome shotgun (WGS) entry which is preliminary data.</text>
</comment>
<keyword evidence="2" id="KW-1185">Reference proteome</keyword>
<feature type="non-terminal residue" evidence="1">
    <location>
        <position position="183"/>
    </location>
</feature>